<dbReference type="EMBL" id="JASNQZ010000004">
    <property type="protein sequence ID" value="KAL0958378.1"/>
    <property type="molecule type" value="Genomic_DNA"/>
</dbReference>
<name>A0ABR3JT83_9AGAR</name>
<feature type="region of interest" description="Disordered" evidence="3">
    <location>
        <begin position="138"/>
        <end position="182"/>
    </location>
</feature>
<keyword evidence="1 2" id="KW-0539">Nucleus</keyword>
<evidence type="ECO:0000259" key="4">
    <source>
        <dbReference type="PROSITE" id="PS51015"/>
    </source>
</evidence>
<dbReference type="SMART" id="SM00466">
    <property type="entry name" value="SRA"/>
    <property type="match status" value="1"/>
</dbReference>
<proteinExistence type="predicted"/>
<accession>A0ABR3JT83</accession>
<comment type="caution">
    <text evidence="5">The sequence shown here is derived from an EMBL/GenBank/DDBJ whole genome shotgun (WGS) entry which is preliminary data.</text>
</comment>
<evidence type="ECO:0000256" key="3">
    <source>
        <dbReference type="SAM" id="MobiDB-lite"/>
    </source>
</evidence>
<dbReference type="SUPFAM" id="SSF88697">
    <property type="entry name" value="PUA domain-like"/>
    <property type="match status" value="1"/>
</dbReference>
<keyword evidence="6" id="KW-1185">Reference proteome</keyword>
<evidence type="ECO:0000256" key="2">
    <source>
        <dbReference type="PROSITE-ProRule" id="PRU00358"/>
    </source>
</evidence>
<evidence type="ECO:0000256" key="1">
    <source>
        <dbReference type="ARBA" id="ARBA00023242"/>
    </source>
</evidence>
<organism evidence="5 6">
    <name type="scientific">Hohenbuehelia grisea</name>
    <dbReference type="NCBI Taxonomy" id="104357"/>
    <lineage>
        <taxon>Eukaryota</taxon>
        <taxon>Fungi</taxon>
        <taxon>Dikarya</taxon>
        <taxon>Basidiomycota</taxon>
        <taxon>Agaricomycotina</taxon>
        <taxon>Agaricomycetes</taxon>
        <taxon>Agaricomycetidae</taxon>
        <taxon>Agaricales</taxon>
        <taxon>Pleurotineae</taxon>
        <taxon>Pleurotaceae</taxon>
        <taxon>Hohenbuehelia</taxon>
    </lineage>
</organism>
<gene>
    <name evidence="5" type="ORF">HGRIS_000520</name>
</gene>
<dbReference type="PANTHER" id="PTHR14140">
    <property type="entry name" value="E3 UBIQUITIN-PROTEIN LIGASE UHRF-RELATED"/>
    <property type="match status" value="1"/>
</dbReference>
<dbReference type="InterPro" id="IPR003105">
    <property type="entry name" value="SRA_YDG"/>
</dbReference>
<sequence>MQTMTTRAMSSGTLAKVHPFHHSLRVFSHPMSFNLGRGIDKVTQKSYKGTEQVGDQKFEGPNLALKLNQSYRMPVRVVRGHGLNSKYAPIEGYRYDGLYDVVEAKLEKGKEGFMMCRYKLVRFDTAGYEIPIQSDTRRATHMTTPNTAPIPSAPPRNYIISRGASTDREPQRRRKRASSAAPYPLYTAERKQVITGHRKLAGLPPITKKKRVASRKLFIIFAV</sequence>
<dbReference type="InterPro" id="IPR036987">
    <property type="entry name" value="SRA-YDG_sf"/>
</dbReference>
<dbReference type="Gene3D" id="2.30.280.10">
    <property type="entry name" value="SRA-YDG"/>
    <property type="match status" value="1"/>
</dbReference>
<dbReference type="PROSITE" id="PS51015">
    <property type="entry name" value="YDG"/>
    <property type="match status" value="1"/>
</dbReference>
<dbReference type="InterPro" id="IPR015947">
    <property type="entry name" value="PUA-like_sf"/>
</dbReference>
<dbReference type="PANTHER" id="PTHR14140:SF27">
    <property type="entry name" value="OS04G0289800 PROTEIN"/>
    <property type="match status" value="1"/>
</dbReference>
<protein>
    <recommendedName>
        <fullName evidence="4">YDG domain-containing protein</fullName>
    </recommendedName>
</protein>
<comment type="subcellular location">
    <subcellularLocation>
        <location evidence="2">Nucleus</location>
    </subcellularLocation>
</comment>
<dbReference type="Pfam" id="PF02182">
    <property type="entry name" value="SAD_SRA"/>
    <property type="match status" value="1"/>
</dbReference>
<reference evidence="6" key="1">
    <citation type="submission" date="2024-06" db="EMBL/GenBank/DDBJ databases">
        <title>Multi-omics analyses provide insights into the biosynthesis of the anticancer antibiotic pleurotin in Hohenbuehelia grisea.</title>
        <authorList>
            <person name="Weaver J.A."/>
            <person name="Alberti F."/>
        </authorList>
    </citation>
    <scope>NUCLEOTIDE SEQUENCE [LARGE SCALE GENOMIC DNA]</scope>
    <source>
        <strain evidence="6">T-177</strain>
    </source>
</reference>
<dbReference type="InterPro" id="IPR045134">
    <property type="entry name" value="UHRF1/2-like"/>
</dbReference>
<dbReference type="Proteomes" id="UP001556367">
    <property type="component" value="Unassembled WGS sequence"/>
</dbReference>
<evidence type="ECO:0000313" key="6">
    <source>
        <dbReference type="Proteomes" id="UP001556367"/>
    </source>
</evidence>
<evidence type="ECO:0000313" key="5">
    <source>
        <dbReference type="EMBL" id="KAL0958378.1"/>
    </source>
</evidence>
<feature type="domain" description="YDG" evidence="4">
    <location>
        <begin position="1"/>
        <end position="122"/>
    </location>
</feature>